<evidence type="ECO:0000259" key="11">
    <source>
        <dbReference type="PROSITE" id="PS52019"/>
    </source>
</evidence>
<feature type="domain" description="Ketosynthase family 3 (KS3)" evidence="10">
    <location>
        <begin position="8"/>
        <end position="436"/>
    </location>
</feature>
<dbReference type="InterPro" id="IPR014031">
    <property type="entry name" value="Ketoacyl_synth_C"/>
</dbReference>
<feature type="region of interest" description="C-terminal hotdog fold" evidence="8">
    <location>
        <begin position="1089"/>
        <end position="1241"/>
    </location>
</feature>
<dbReference type="InterPro" id="IPR020841">
    <property type="entry name" value="PKS_Beta-ketoAc_synthase_dom"/>
</dbReference>
<dbReference type="InterPro" id="IPR049900">
    <property type="entry name" value="PKS_mFAS_DH"/>
</dbReference>
<dbReference type="InterPro" id="IPR020843">
    <property type="entry name" value="ER"/>
</dbReference>
<evidence type="ECO:0000256" key="5">
    <source>
        <dbReference type="ARBA" id="ARBA00023002"/>
    </source>
</evidence>
<dbReference type="InterPro" id="IPR016036">
    <property type="entry name" value="Malonyl_transacylase_ACP-bd"/>
</dbReference>
<accession>A0A8H6QQ07</accession>
<dbReference type="SUPFAM" id="SSF53901">
    <property type="entry name" value="Thiolase-like"/>
    <property type="match status" value="1"/>
</dbReference>
<dbReference type="InterPro" id="IPR020806">
    <property type="entry name" value="PKS_PP-bd"/>
</dbReference>
<dbReference type="GO" id="GO:0006633">
    <property type="term" value="P:fatty acid biosynthetic process"/>
    <property type="evidence" value="ECO:0007669"/>
    <property type="project" value="InterPro"/>
</dbReference>
<dbReference type="SMART" id="SM00829">
    <property type="entry name" value="PKS_ER"/>
    <property type="match status" value="1"/>
</dbReference>
<feature type="active site" description="Proton donor; for dehydratase activity" evidence="8">
    <location>
        <position position="1154"/>
    </location>
</feature>
<dbReference type="Gene3D" id="3.40.47.10">
    <property type="match status" value="1"/>
</dbReference>
<keyword evidence="6" id="KW-0511">Multifunctional enzyme</keyword>
<dbReference type="Proteomes" id="UP000641853">
    <property type="component" value="Unassembled WGS sequence"/>
</dbReference>
<dbReference type="InterPro" id="IPR001227">
    <property type="entry name" value="Ac_transferase_dom_sf"/>
</dbReference>
<dbReference type="Pfam" id="PF16197">
    <property type="entry name" value="KAsynt_C_assoc"/>
    <property type="match status" value="1"/>
</dbReference>
<dbReference type="PROSITE" id="PS00606">
    <property type="entry name" value="KS3_1"/>
    <property type="match status" value="1"/>
</dbReference>
<dbReference type="GO" id="GO:0031177">
    <property type="term" value="F:phosphopantetheine binding"/>
    <property type="evidence" value="ECO:0007669"/>
    <property type="project" value="InterPro"/>
</dbReference>
<keyword evidence="4" id="KW-0521">NADP</keyword>
<dbReference type="CDD" id="cd02440">
    <property type="entry name" value="AdoMet_MTases"/>
    <property type="match status" value="1"/>
</dbReference>
<dbReference type="InterPro" id="IPR029063">
    <property type="entry name" value="SAM-dependent_MTases_sf"/>
</dbReference>
<name>A0A8H6QQ07_9EURO</name>
<dbReference type="InterPro" id="IPR057326">
    <property type="entry name" value="KR_dom"/>
</dbReference>
<dbReference type="GO" id="GO:0004312">
    <property type="term" value="F:fatty acid synthase activity"/>
    <property type="evidence" value="ECO:0007669"/>
    <property type="project" value="TreeGrafter"/>
</dbReference>
<protein>
    <recommendedName>
        <fullName evidence="14">Polyketide synthase</fullName>
    </recommendedName>
</protein>
<keyword evidence="5" id="KW-0560">Oxidoreductase</keyword>
<dbReference type="Gene3D" id="3.40.50.720">
    <property type="entry name" value="NAD(P)-binding Rossmann-like Domain"/>
    <property type="match status" value="2"/>
</dbReference>
<dbReference type="InterPro" id="IPR042104">
    <property type="entry name" value="PKS_dehydratase_sf"/>
</dbReference>
<dbReference type="Pfam" id="PF00698">
    <property type="entry name" value="Acyl_transf_1"/>
    <property type="match status" value="1"/>
</dbReference>
<keyword evidence="2" id="KW-0597">Phosphoprotein</keyword>
<comment type="caution">
    <text evidence="12">The sequence shown here is derived from an EMBL/GenBank/DDBJ whole genome shotgun (WGS) entry which is preliminary data.</text>
</comment>
<dbReference type="Pfam" id="PF14765">
    <property type="entry name" value="PS-DH"/>
    <property type="match status" value="1"/>
</dbReference>
<reference evidence="12" key="1">
    <citation type="submission" date="2020-06" db="EMBL/GenBank/DDBJ databases">
        <title>Draft genome sequences of strains closely related to Aspergillus parafelis and Aspergillus hiratsukae.</title>
        <authorList>
            <person name="Dos Santos R.A.C."/>
            <person name="Rivero-Menendez O."/>
            <person name="Steenwyk J.L."/>
            <person name="Mead M.E."/>
            <person name="Goldman G.H."/>
            <person name="Alastruey-Izquierdo A."/>
            <person name="Rokas A."/>
        </authorList>
    </citation>
    <scope>NUCLEOTIDE SEQUENCE</scope>
    <source>
        <strain evidence="12">CNM-CM7691</strain>
    </source>
</reference>
<dbReference type="SMART" id="SM00823">
    <property type="entry name" value="PKS_PP"/>
    <property type="match status" value="1"/>
</dbReference>
<dbReference type="InterPro" id="IPR020807">
    <property type="entry name" value="PKS_DH"/>
</dbReference>
<evidence type="ECO:0000256" key="6">
    <source>
        <dbReference type="ARBA" id="ARBA00023268"/>
    </source>
</evidence>
<feature type="region of interest" description="N-terminal hotdog fold" evidence="8">
    <location>
        <begin position="940"/>
        <end position="1070"/>
    </location>
</feature>
<evidence type="ECO:0000313" key="12">
    <source>
        <dbReference type="EMBL" id="KAF7177251.1"/>
    </source>
</evidence>
<evidence type="ECO:0000256" key="8">
    <source>
        <dbReference type="PROSITE-ProRule" id="PRU01363"/>
    </source>
</evidence>
<dbReference type="InterPro" id="IPR016039">
    <property type="entry name" value="Thiolase-like"/>
</dbReference>
<feature type="domain" description="Carrier" evidence="9">
    <location>
        <begin position="2503"/>
        <end position="2581"/>
    </location>
</feature>
<evidence type="ECO:0000256" key="3">
    <source>
        <dbReference type="ARBA" id="ARBA00022679"/>
    </source>
</evidence>
<dbReference type="SUPFAM" id="SSF51735">
    <property type="entry name" value="NAD(P)-binding Rossmann-fold domains"/>
    <property type="match status" value="2"/>
</dbReference>
<dbReference type="PROSITE" id="PS50075">
    <property type="entry name" value="CARRIER"/>
    <property type="match status" value="1"/>
</dbReference>
<dbReference type="SMART" id="SM00827">
    <property type="entry name" value="PKS_AT"/>
    <property type="match status" value="1"/>
</dbReference>
<evidence type="ECO:0000256" key="2">
    <source>
        <dbReference type="ARBA" id="ARBA00022553"/>
    </source>
</evidence>
<dbReference type="InterPro" id="IPR011032">
    <property type="entry name" value="GroES-like_sf"/>
</dbReference>
<dbReference type="GO" id="GO:0044550">
    <property type="term" value="P:secondary metabolite biosynthetic process"/>
    <property type="evidence" value="ECO:0007669"/>
    <property type="project" value="TreeGrafter"/>
</dbReference>
<dbReference type="InterPro" id="IPR036736">
    <property type="entry name" value="ACP-like_sf"/>
</dbReference>
<dbReference type="InterPro" id="IPR009081">
    <property type="entry name" value="PP-bd_ACP"/>
</dbReference>
<dbReference type="InterPro" id="IPR049551">
    <property type="entry name" value="PKS_DH_C"/>
</dbReference>
<evidence type="ECO:0000256" key="4">
    <source>
        <dbReference type="ARBA" id="ARBA00022857"/>
    </source>
</evidence>
<sequence>MTPHDGHPEPIAIIGMACRLPGEVTSPSKLWDLLVEERSAQSDVPANRFNVDSWYHPDKTRPGSISTRGGYFLSQDDSYRQFDPFFFGINPKEAASMDPQQRKLLEVVYESFEAAGARLEDVSGSKTACYVGNFTWDIGQMQARDINHGAPYHMTGGGLTILSNRVNYVFNLKGPSMTIDTACSSTMYALHLACRSLQAGDCSAAVVAGTNLIFGVEQQIGSVRLGVLSPTSACHTFDESADGYARAEAVGSLYLKTLSQAIADGDPIRAVIRGTSINANGKSPGISHPSAQDQEMVIRKAYASAGLDLDQTGYFECHGTGTPVGDPLEVSAIGNVFGNVRTAENPLLMGSVKTNLGHGEAASAISSLIKTVLCLEKGEIPATIGIKRLNPALNLRDGRLKIVQTLSPWPTAQQYRRASVNSFGYGGANAHAILDAVQSYLGDLYQSIPTSLPAPEKFASKKYLLLPFSAHSESTLERNIESIPHSFKGGFSLRDLAHTLGSRRSNHSVRAFTLVPGDANGPQLVDSLTSSKLTVGTTTGASPKLAFVFTGQGAQWAQMGHGLVQEYAVVRQTLHDLGRTISNLPNAPEWDLLEALAQPKSKSRVNEAELSQPLTTAVQIAMVDLLHSWGVHPTAVVGHSSGEIAAAYATGLISAAEAIIIAYQRGAATVKSAQHGAMLAVGQGPEEVLQVIQDIPGIGIACYNATDSVTLSGTEKAVDEARGRFARAGVFNRKLITSGNAYHSELMTEAGKYYETLLKTCLLPNDPPSTGHSSVTMFSSVTEQELSTVELDYWRKNLESPVRFDQATQKLLKERPEVNVVVEIGPHSALAAPLKAIRTSLGYSPERLVYLSALKRNTDSVESLLNLAGSLFLSGWPLDLSTINADETIYQNETGADRIQYSHGSFIKDLPTYQWTYDEDVLWNESRLSTDIRFRSYPHHDLLGSRLPGTSNVAAAWRNLLSLDHIPWLRDHRVGDDIVFPAAGYVSLAVEAVTQIRGSTVTAVNDAYTLRDVNITSAMVLKEGLSTELMFDLWTVPGQPATYQFSVSTFSQGTWTQHATGSVLIDSKSTNDQLLWTGDRNVGSRGGVNKDSYDRRWYDAMDKVGLVYGPGFKTLSDIRASPDHHQATAEVSRSATDGLMGQQSEYMLHPTTIDACLQLSIIAAHHGKPESLNKVYLPVAIRKLTIWPQNNGGVLPLAACGRGHHRGLRSVQTFIDLSSPSNRSILQAEILFSALETASGNNATSKSPQPYTRLVWKPDFDRMTNAEANALFHGTQDDMSASRHFFSELEKVTRLAIRSSAERLPKNLQTDHLPGHMHKFLAWLRTEGQALSSSDGHDGLTGKDLMEEINSIARDVAHTVPEAAMVAQLNSRMPEIVSGTVGALDVMVEGNLMSKIYEDGFGQVGAYAKLSSIMELVAHKDPSLRILELGAGTGGATKPMLQALQGDTPLPKYAKYDFTDVSKAFLGVAQDKFQGYRNLDFGILDIEKDPAAQGFVERSYDIVFASNVIHATRNVTSSLRHCRRLLKPNGKLIIIETTKQRQVTGYMLGALPGYWLGTDDGRPSSPFLSKALWHQRLLDAGLSGADVVLDDYPEPADCTTLMVSRNIGDAVEHTSMDSTNGVNGVNGFHDISGQNGLSRTSGVKSPVVTLIYRNTPQSFQQVIEQKYAQLGISTRSMALLDVPTSLERDSRTIMLGELEGPLMARMTPGEMHAIQRYTQLAATSIWVTNIDVLRGQDAAKSLVFGLAKSIMTEQPSFHLCSVDVDILNGKTDYEHSAKLIVETEMAFHIDPNGDLDTELVEKDGLVYISRYVTDDVENANFERHLAIKPTKSSFPESDLSNYSLEFEKVGRLDSFYFKEHPLKAPGEHEVLLDIEAAPLDELSIPALKGQTSSSCFGLEMVGTVRAVGPKTSKLRKGDRVCCFYPHHFDTAVIVDERDCELLSAYERSEDLISQIHPVVISLHIVETLLRLHTGDRVLIDCRQEYLAYTISQVALLAGSDVQVTFNSEPGRAFLQKLGENAHLVDRRAGFNGTLIGTSFDAILTDAKGGYQLLCDSLNYGGRIVVLANGAPGDMASAAVSFLNKGTTVGMFDPIDGFANAPLQRSSLLAKALDLLRRNAIRPLPSTQYDLSSFTDAVGHISQEDFVGRAVLTRTSNTVVPIQTVTQPLVFNSQASYLLIGCLGGLGRSLTTWMVSRGARHFVFLSRSGADKPEAAALVQELGELARTRYPDLTVQVVRGDVSLREDVSRAIACAKHPIKGVVQAAMVLKVRNSIPFQLARATANDIFLSEKDTLFTEMTLDQFNQVLHPKMLGTIHLHELLQEHDLDFFVMTSSVLGAIGAAMQSNYSAANAFLDHMARYRQSMGLQATSIALGMILDVGHVEEHPEVERALKRNGMYGISVDEYLLMMEFACRRRDLGSTSSAQGLFKYDPCASAHIVTGMDPTRVSRAGGKSLWLKDNRLRNLVAALGGGSEDDALNAKQSAGASTRELLEAARAEGGEAAVRSTILGLILARFSKLVLLPVQKIDPGKSLAHYGMDSMISAELKSWAWKEFTVDLPFLGLLDQGLTFDGLADQVVTLADTRST</sequence>
<proteinExistence type="predicted"/>
<keyword evidence="7" id="KW-0012">Acyltransferase</keyword>
<evidence type="ECO:0008006" key="14">
    <source>
        <dbReference type="Google" id="ProtNLM"/>
    </source>
</evidence>
<dbReference type="Gene3D" id="3.90.180.10">
    <property type="entry name" value="Medium-chain alcohol dehydrogenases, catalytic domain"/>
    <property type="match status" value="1"/>
</dbReference>
<organism evidence="12 13">
    <name type="scientific">Aspergillus felis</name>
    <dbReference type="NCBI Taxonomy" id="1287682"/>
    <lineage>
        <taxon>Eukaryota</taxon>
        <taxon>Fungi</taxon>
        <taxon>Dikarya</taxon>
        <taxon>Ascomycota</taxon>
        <taxon>Pezizomycotina</taxon>
        <taxon>Eurotiomycetes</taxon>
        <taxon>Eurotiomycetidae</taxon>
        <taxon>Eurotiales</taxon>
        <taxon>Aspergillaceae</taxon>
        <taxon>Aspergillus</taxon>
        <taxon>Aspergillus subgen. Fumigati</taxon>
    </lineage>
</organism>
<evidence type="ECO:0000256" key="1">
    <source>
        <dbReference type="ARBA" id="ARBA00022450"/>
    </source>
</evidence>
<dbReference type="Pfam" id="PF08659">
    <property type="entry name" value="KR"/>
    <property type="match status" value="2"/>
</dbReference>
<dbReference type="InterPro" id="IPR018201">
    <property type="entry name" value="Ketoacyl_synth_AS"/>
</dbReference>
<dbReference type="InterPro" id="IPR050091">
    <property type="entry name" value="PKS_NRPS_Biosynth_Enz"/>
</dbReference>
<feature type="active site" description="Proton acceptor; for dehydratase activity" evidence="8">
    <location>
        <position position="972"/>
    </location>
</feature>
<dbReference type="GO" id="GO:0032259">
    <property type="term" value="P:methylation"/>
    <property type="evidence" value="ECO:0007669"/>
    <property type="project" value="UniProtKB-KW"/>
</dbReference>
<dbReference type="InterPro" id="IPR014043">
    <property type="entry name" value="Acyl_transferase_dom"/>
</dbReference>
<dbReference type="InterPro" id="IPR032821">
    <property type="entry name" value="PKS_assoc"/>
</dbReference>
<dbReference type="InterPro" id="IPR036291">
    <property type="entry name" value="NAD(P)-bd_dom_sf"/>
</dbReference>
<dbReference type="Pfam" id="PF08242">
    <property type="entry name" value="Methyltransf_12"/>
    <property type="match status" value="1"/>
</dbReference>
<dbReference type="SMART" id="SM00822">
    <property type="entry name" value="PKS_KR"/>
    <property type="match status" value="1"/>
</dbReference>
<dbReference type="InterPro" id="IPR049552">
    <property type="entry name" value="PKS_DH_N"/>
</dbReference>
<dbReference type="PANTHER" id="PTHR43775:SF50">
    <property type="entry name" value="HIGHLY REDUCING POLYKETIDE SYNTHASE SRDA"/>
    <property type="match status" value="1"/>
</dbReference>
<dbReference type="InterPro" id="IPR013217">
    <property type="entry name" value="Methyltransf_12"/>
</dbReference>
<evidence type="ECO:0000256" key="7">
    <source>
        <dbReference type="ARBA" id="ARBA00023315"/>
    </source>
</evidence>
<dbReference type="GO" id="GO:0016491">
    <property type="term" value="F:oxidoreductase activity"/>
    <property type="evidence" value="ECO:0007669"/>
    <property type="project" value="UniProtKB-KW"/>
</dbReference>
<evidence type="ECO:0000313" key="13">
    <source>
        <dbReference type="Proteomes" id="UP000641853"/>
    </source>
</evidence>
<dbReference type="GO" id="GO:0004315">
    <property type="term" value="F:3-oxoacyl-[acyl-carrier-protein] synthase activity"/>
    <property type="evidence" value="ECO:0007669"/>
    <property type="project" value="InterPro"/>
</dbReference>
<dbReference type="PROSITE" id="PS52004">
    <property type="entry name" value="KS3_2"/>
    <property type="match status" value="1"/>
</dbReference>
<dbReference type="SUPFAM" id="SSF52151">
    <property type="entry name" value="FabD/lysophospholipase-like"/>
    <property type="match status" value="1"/>
</dbReference>
<dbReference type="PANTHER" id="PTHR43775">
    <property type="entry name" value="FATTY ACID SYNTHASE"/>
    <property type="match status" value="1"/>
</dbReference>
<dbReference type="SMART" id="SM00825">
    <property type="entry name" value="PKS_KS"/>
    <property type="match status" value="1"/>
</dbReference>
<feature type="domain" description="PKS/mFAS DH" evidence="11">
    <location>
        <begin position="940"/>
        <end position="1241"/>
    </location>
</feature>
<dbReference type="CDD" id="cd00833">
    <property type="entry name" value="PKS"/>
    <property type="match status" value="1"/>
</dbReference>
<dbReference type="Pfam" id="PF08240">
    <property type="entry name" value="ADH_N"/>
    <property type="match status" value="1"/>
</dbReference>
<dbReference type="Gene3D" id="3.40.366.10">
    <property type="entry name" value="Malonyl-Coenzyme A Acyl Carrier Protein, domain 2"/>
    <property type="match status" value="1"/>
</dbReference>
<dbReference type="InterPro" id="IPR014030">
    <property type="entry name" value="Ketoacyl_synth_N"/>
</dbReference>
<keyword evidence="3" id="KW-0808">Transferase</keyword>
<dbReference type="SUPFAM" id="SSF55048">
    <property type="entry name" value="Probable ACP-binding domain of malonyl-CoA ACP transacylase"/>
    <property type="match status" value="1"/>
</dbReference>
<dbReference type="GO" id="GO:0008168">
    <property type="term" value="F:methyltransferase activity"/>
    <property type="evidence" value="ECO:0007669"/>
    <property type="project" value="UniProtKB-KW"/>
</dbReference>
<dbReference type="InterPro" id="IPR013154">
    <property type="entry name" value="ADH-like_N"/>
</dbReference>
<gene>
    <name evidence="12" type="ORF">CNMCM7691_005141</name>
</gene>
<dbReference type="PROSITE" id="PS52019">
    <property type="entry name" value="PKS_MFAS_DH"/>
    <property type="match status" value="1"/>
</dbReference>
<dbReference type="InterPro" id="IPR016035">
    <property type="entry name" value="Acyl_Trfase/lysoPLipase"/>
</dbReference>
<dbReference type="Gene3D" id="3.40.50.150">
    <property type="entry name" value="Vaccinia Virus protein VP39"/>
    <property type="match status" value="1"/>
</dbReference>
<dbReference type="Pfam" id="PF02801">
    <property type="entry name" value="Ketoacyl-synt_C"/>
    <property type="match status" value="1"/>
</dbReference>
<dbReference type="Pfam" id="PF21089">
    <property type="entry name" value="PKS_DH_N"/>
    <property type="match status" value="1"/>
</dbReference>
<keyword evidence="1" id="KW-0596">Phosphopantetheine</keyword>
<evidence type="ECO:0000259" key="10">
    <source>
        <dbReference type="PROSITE" id="PS52004"/>
    </source>
</evidence>
<dbReference type="EMBL" id="JACBAG010001900">
    <property type="protein sequence ID" value="KAF7177251.1"/>
    <property type="molecule type" value="Genomic_DNA"/>
</dbReference>
<dbReference type="Pfam" id="PF00109">
    <property type="entry name" value="ketoacyl-synt"/>
    <property type="match status" value="1"/>
</dbReference>
<evidence type="ECO:0000259" key="9">
    <source>
        <dbReference type="PROSITE" id="PS50075"/>
    </source>
</evidence>
<dbReference type="SUPFAM" id="SSF47336">
    <property type="entry name" value="ACP-like"/>
    <property type="match status" value="1"/>
</dbReference>
<dbReference type="SUPFAM" id="SSF53335">
    <property type="entry name" value="S-adenosyl-L-methionine-dependent methyltransferases"/>
    <property type="match status" value="1"/>
</dbReference>
<dbReference type="SMART" id="SM00826">
    <property type="entry name" value="PKS_DH"/>
    <property type="match status" value="1"/>
</dbReference>
<keyword evidence="13" id="KW-1185">Reference proteome</keyword>
<dbReference type="InterPro" id="IPR013968">
    <property type="entry name" value="PKS_KR"/>
</dbReference>
<dbReference type="SUPFAM" id="SSF50129">
    <property type="entry name" value="GroES-like"/>
    <property type="match status" value="1"/>
</dbReference>
<dbReference type="Gene3D" id="3.10.129.110">
    <property type="entry name" value="Polyketide synthase dehydratase"/>
    <property type="match status" value="1"/>
</dbReference>